<reference evidence="1" key="1">
    <citation type="submission" date="2014-09" db="EMBL/GenBank/DDBJ databases">
        <authorList>
            <person name="Magalhaes I.L.F."/>
            <person name="Oliveira U."/>
            <person name="Santos F.R."/>
            <person name="Vidigal T.H.D.A."/>
            <person name="Brescovit A.D."/>
            <person name="Santos A.J."/>
        </authorList>
    </citation>
    <scope>NUCLEOTIDE SEQUENCE</scope>
    <source>
        <tissue evidence="1">Shoot tissue taken approximately 20 cm above the soil surface</tissue>
    </source>
</reference>
<protein>
    <submittedName>
        <fullName evidence="1">Uncharacterized protein</fullName>
    </submittedName>
</protein>
<reference evidence="1" key="2">
    <citation type="journal article" date="2015" name="Data Brief">
        <title>Shoot transcriptome of the giant reed, Arundo donax.</title>
        <authorList>
            <person name="Barrero R.A."/>
            <person name="Guerrero F.D."/>
            <person name="Moolhuijzen P."/>
            <person name="Goolsby J.A."/>
            <person name="Tidwell J."/>
            <person name="Bellgard S.E."/>
            <person name="Bellgard M.I."/>
        </authorList>
    </citation>
    <scope>NUCLEOTIDE SEQUENCE</scope>
    <source>
        <tissue evidence="1">Shoot tissue taken approximately 20 cm above the soil surface</tissue>
    </source>
</reference>
<evidence type="ECO:0000313" key="1">
    <source>
        <dbReference type="EMBL" id="JAE18713.1"/>
    </source>
</evidence>
<accession>A0A0A9GDG7</accession>
<sequence>MVLFFHPPPPLIPKSQERPDTGKGAYVGPVAGLGRCARPGSLEFPSDSPRAHLLATLPAGDARREAVSEVVCCGEGMCLVAVWGEAATHWASLVLPQVGFVEGGRGKVAISILCVSVGSL</sequence>
<name>A0A0A9GDG7_ARUDO</name>
<organism evidence="1">
    <name type="scientific">Arundo donax</name>
    <name type="common">Giant reed</name>
    <name type="synonym">Donax arundinaceus</name>
    <dbReference type="NCBI Taxonomy" id="35708"/>
    <lineage>
        <taxon>Eukaryota</taxon>
        <taxon>Viridiplantae</taxon>
        <taxon>Streptophyta</taxon>
        <taxon>Embryophyta</taxon>
        <taxon>Tracheophyta</taxon>
        <taxon>Spermatophyta</taxon>
        <taxon>Magnoliopsida</taxon>
        <taxon>Liliopsida</taxon>
        <taxon>Poales</taxon>
        <taxon>Poaceae</taxon>
        <taxon>PACMAD clade</taxon>
        <taxon>Arundinoideae</taxon>
        <taxon>Arundineae</taxon>
        <taxon>Arundo</taxon>
    </lineage>
</organism>
<proteinExistence type="predicted"/>
<dbReference type="AlphaFoldDB" id="A0A0A9GDG7"/>
<dbReference type="EMBL" id="GBRH01179183">
    <property type="protein sequence ID" value="JAE18713.1"/>
    <property type="molecule type" value="Transcribed_RNA"/>
</dbReference>